<proteinExistence type="predicted"/>
<comment type="caution">
    <text evidence="4">The sequence shown here is derived from an EMBL/GenBank/DDBJ whole genome shotgun (WGS) entry which is preliminary data.</text>
</comment>
<dbReference type="GO" id="GO:0008009">
    <property type="term" value="F:chemokine activity"/>
    <property type="evidence" value="ECO:0007669"/>
    <property type="project" value="InterPro"/>
</dbReference>
<evidence type="ECO:0000256" key="2">
    <source>
        <dbReference type="SAM" id="SignalP"/>
    </source>
</evidence>
<evidence type="ECO:0000259" key="3">
    <source>
        <dbReference type="SMART" id="SM00199"/>
    </source>
</evidence>
<accession>A0A8T0AC35</accession>
<dbReference type="Pfam" id="PF00048">
    <property type="entry name" value="IL8"/>
    <property type="match status" value="1"/>
</dbReference>
<sequence>MAFLPHAVIFILTVVLCIQQSDAQSVPDRCWCQNPSSKAFRWKNIEEFSVTAPKSRCKVTEIILTLKTNSKRCINPKIYQGEQLLECWKRINTENKRATIKLSECGFNRNATIKIENTTPVNQL</sequence>
<dbReference type="AlphaFoldDB" id="A0A8T0AC35"/>
<dbReference type="SMART" id="SM00199">
    <property type="entry name" value="SCY"/>
    <property type="match status" value="1"/>
</dbReference>
<feature type="chain" id="PRO_5035948251" description="Chemokine interleukin-8-like domain-containing protein" evidence="2">
    <location>
        <begin position="24"/>
        <end position="124"/>
    </location>
</feature>
<dbReference type="InterPro" id="IPR001811">
    <property type="entry name" value="Chemokine_IL8-like_dom"/>
</dbReference>
<dbReference type="OrthoDB" id="8845239at2759"/>
<evidence type="ECO:0000256" key="1">
    <source>
        <dbReference type="ARBA" id="ARBA00022514"/>
    </source>
</evidence>
<dbReference type="SUPFAM" id="SSF54117">
    <property type="entry name" value="Interleukin 8-like chemokines"/>
    <property type="match status" value="1"/>
</dbReference>
<dbReference type="InterPro" id="IPR039809">
    <property type="entry name" value="Chemokine_b/g/d"/>
</dbReference>
<feature type="signal peptide" evidence="2">
    <location>
        <begin position="1"/>
        <end position="23"/>
    </location>
</feature>
<gene>
    <name evidence="4" type="ORF">HF521_012903</name>
</gene>
<dbReference type="Proteomes" id="UP000606274">
    <property type="component" value="Unassembled WGS sequence"/>
</dbReference>
<organism evidence="4 5">
    <name type="scientific">Silurus meridionalis</name>
    <name type="common">Southern catfish</name>
    <name type="synonym">Silurus soldatovi meridionalis</name>
    <dbReference type="NCBI Taxonomy" id="175797"/>
    <lineage>
        <taxon>Eukaryota</taxon>
        <taxon>Metazoa</taxon>
        <taxon>Chordata</taxon>
        <taxon>Craniata</taxon>
        <taxon>Vertebrata</taxon>
        <taxon>Euteleostomi</taxon>
        <taxon>Actinopterygii</taxon>
        <taxon>Neopterygii</taxon>
        <taxon>Teleostei</taxon>
        <taxon>Ostariophysi</taxon>
        <taxon>Siluriformes</taxon>
        <taxon>Siluridae</taxon>
        <taxon>Silurus</taxon>
    </lineage>
</organism>
<keyword evidence="1" id="KW-0202">Cytokine</keyword>
<protein>
    <recommendedName>
        <fullName evidence="3">Chemokine interleukin-8-like domain-containing protein</fullName>
    </recommendedName>
</protein>
<name>A0A8T0AC35_SILME</name>
<keyword evidence="5" id="KW-1185">Reference proteome</keyword>
<dbReference type="InterPro" id="IPR036048">
    <property type="entry name" value="Interleukin_8-like_sf"/>
</dbReference>
<feature type="domain" description="Chemokine interleukin-8-like" evidence="3">
    <location>
        <begin position="27"/>
        <end position="91"/>
    </location>
</feature>
<reference evidence="4" key="1">
    <citation type="submission" date="2020-08" db="EMBL/GenBank/DDBJ databases">
        <title>Chromosome-level assembly of Southern catfish (Silurus meridionalis) provides insights into visual adaptation to the nocturnal and benthic lifestyles.</title>
        <authorList>
            <person name="Zhang Y."/>
            <person name="Wang D."/>
            <person name="Peng Z."/>
        </authorList>
    </citation>
    <scope>NUCLEOTIDE SEQUENCE</scope>
    <source>
        <strain evidence="4">SWU-2019-XX</strain>
        <tissue evidence="4">Muscle</tissue>
    </source>
</reference>
<dbReference type="PANTHER" id="PTHR12015">
    <property type="entry name" value="SMALL INDUCIBLE CYTOKINE A"/>
    <property type="match status" value="1"/>
</dbReference>
<dbReference type="GO" id="GO:0005615">
    <property type="term" value="C:extracellular space"/>
    <property type="evidence" value="ECO:0007669"/>
    <property type="project" value="UniProtKB-KW"/>
</dbReference>
<evidence type="ECO:0000313" key="5">
    <source>
        <dbReference type="Proteomes" id="UP000606274"/>
    </source>
</evidence>
<evidence type="ECO:0000313" key="4">
    <source>
        <dbReference type="EMBL" id="KAF7689550.1"/>
    </source>
</evidence>
<dbReference type="EMBL" id="JABFDY010000024">
    <property type="protein sequence ID" value="KAF7689550.1"/>
    <property type="molecule type" value="Genomic_DNA"/>
</dbReference>
<keyword evidence="2" id="KW-0732">Signal</keyword>
<dbReference type="Gene3D" id="2.40.50.40">
    <property type="match status" value="1"/>
</dbReference>
<dbReference type="GO" id="GO:0006955">
    <property type="term" value="P:immune response"/>
    <property type="evidence" value="ECO:0007669"/>
    <property type="project" value="InterPro"/>
</dbReference>